<comment type="caution">
    <text evidence="2">The sequence shown here is derived from an EMBL/GenBank/DDBJ whole genome shotgun (WGS) entry which is preliminary data.</text>
</comment>
<feature type="compositionally biased region" description="Low complexity" evidence="1">
    <location>
        <begin position="1"/>
        <end position="39"/>
    </location>
</feature>
<reference evidence="2" key="1">
    <citation type="submission" date="2020-05" db="EMBL/GenBank/DDBJ databases">
        <title>Mycena genomes resolve the evolution of fungal bioluminescence.</title>
        <authorList>
            <person name="Tsai I.J."/>
        </authorList>
    </citation>
    <scope>NUCLEOTIDE SEQUENCE</scope>
    <source>
        <strain evidence="2">160909Yilan</strain>
    </source>
</reference>
<dbReference type="Proteomes" id="UP000623467">
    <property type="component" value="Unassembled WGS sequence"/>
</dbReference>
<name>A0A8H6Z4U9_9AGAR</name>
<evidence type="ECO:0000313" key="2">
    <source>
        <dbReference type="EMBL" id="KAF7370979.1"/>
    </source>
</evidence>
<protein>
    <submittedName>
        <fullName evidence="2">Uncharacterized protein</fullName>
    </submittedName>
</protein>
<feature type="compositionally biased region" description="Polar residues" evidence="1">
    <location>
        <begin position="40"/>
        <end position="57"/>
    </location>
</feature>
<evidence type="ECO:0000313" key="3">
    <source>
        <dbReference type="Proteomes" id="UP000623467"/>
    </source>
</evidence>
<dbReference type="EMBL" id="JACAZH010000004">
    <property type="protein sequence ID" value="KAF7370979.1"/>
    <property type="molecule type" value="Genomic_DNA"/>
</dbReference>
<sequence>MSSPSASTASLISTNNALHPHSNQSSSSPSASTASLMSNNTVSSRAPLNGSRTTQPKDFQAAFASLQSTYGFSGSAPSPVPKKNAKSTSAPRSAVPPSVTRTPLQAGNKNFEAAFADLQSTYGFGGAAPSPVPKSKK</sequence>
<gene>
    <name evidence="2" type="ORF">MSAN_00732100</name>
</gene>
<feature type="compositionally biased region" description="Polar residues" evidence="1">
    <location>
        <begin position="65"/>
        <end position="76"/>
    </location>
</feature>
<dbReference type="OrthoDB" id="3215388at2759"/>
<accession>A0A8H6Z4U9</accession>
<keyword evidence="3" id="KW-1185">Reference proteome</keyword>
<organism evidence="2 3">
    <name type="scientific">Mycena sanguinolenta</name>
    <dbReference type="NCBI Taxonomy" id="230812"/>
    <lineage>
        <taxon>Eukaryota</taxon>
        <taxon>Fungi</taxon>
        <taxon>Dikarya</taxon>
        <taxon>Basidiomycota</taxon>
        <taxon>Agaricomycotina</taxon>
        <taxon>Agaricomycetes</taxon>
        <taxon>Agaricomycetidae</taxon>
        <taxon>Agaricales</taxon>
        <taxon>Marasmiineae</taxon>
        <taxon>Mycenaceae</taxon>
        <taxon>Mycena</taxon>
    </lineage>
</organism>
<evidence type="ECO:0000256" key="1">
    <source>
        <dbReference type="SAM" id="MobiDB-lite"/>
    </source>
</evidence>
<proteinExistence type="predicted"/>
<feature type="region of interest" description="Disordered" evidence="1">
    <location>
        <begin position="1"/>
        <end position="106"/>
    </location>
</feature>
<dbReference type="AlphaFoldDB" id="A0A8H6Z4U9"/>